<sequence length="246" mass="27037">MPTYVAEKLIDAKAQAIAQIAATHLGTNVAEPAQIAKLRALVGFEHYCISGLNYPGLGVGAGVILASDMPEAFLEAYLTEGYIRFDPLHHMIRPDRPWGSWHALTDQELSQPELQPIRSLEARFNISLRSCLGLYRGTVRFGGLTFTRATPFSAEEQFMIEAVSRWVHQELSEAYIADMSQRAGISGGELKCLSGVAAGFDLLELSRSTGFAPDTVTTYIKNAIRKLGCRNRAHAVAEAMRRRLLA</sequence>
<dbReference type="EMBL" id="JAQQKW010000001">
    <property type="protein sequence ID" value="MDC7692881.1"/>
    <property type="molecule type" value="Genomic_DNA"/>
</dbReference>
<keyword evidence="2" id="KW-0238">DNA-binding</keyword>
<evidence type="ECO:0000256" key="1">
    <source>
        <dbReference type="ARBA" id="ARBA00023015"/>
    </source>
</evidence>
<evidence type="ECO:0000256" key="2">
    <source>
        <dbReference type="ARBA" id="ARBA00023125"/>
    </source>
</evidence>
<evidence type="ECO:0000313" key="6">
    <source>
        <dbReference type="Proteomes" id="UP001216595"/>
    </source>
</evidence>
<evidence type="ECO:0000256" key="3">
    <source>
        <dbReference type="ARBA" id="ARBA00023163"/>
    </source>
</evidence>
<gene>
    <name evidence="5" type="ORF">PQU94_01155</name>
</gene>
<proteinExistence type="predicted"/>
<organism evidence="5 6">
    <name type="scientific">Asticcacaulis currens</name>
    <dbReference type="NCBI Taxonomy" id="2984210"/>
    <lineage>
        <taxon>Bacteria</taxon>
        <taxon>Pseudomonadati</taxon>
        <taxon>Pseudomonadota</taxon>
        <taxon>Alphaproteobacteria</taxon>
        <taxon>Caulobacterales</taxon>
        <taxon>Caulobacteraceae</taxon>
        <taxon>Asticcacaulis</taxon>
    </lineage>
</organism>
<keyword evidence="3" id="KW-0804">Transcription</keyword>
<reference evidence="5 6" key="1">
    <citation type="submission" date="2023-01" db="EMBL/GenBank/DDBJ databases">
        <title>Novel species of the genus Asticcacaulis isolated from rivers.</title>
        <authorList>
            <person name="Lu H."/>
        </authorList>
    </citation>
    <scope>NUCLEOTIDE SEQUENCE [LARGE SCALE GENOMIC DNA]</scope>
    <source>
        <strain evidence="5 6">DXS10W</strain>
    </source>
</reference>
<evidence type="ECO:0000259" key="4">
    <source>
        <dbReference type="PROSITE" id="PS50043"/>
    </source>
</evidence>
<keyword evidence="6" id="KW-1185">Reference proteome</keyword>
<dbReference type="Gene3D" id="1.10.10.10">
    <property type="entry name" value="Winged helix-like DNA-binding domain superfamily/Winged helix DNA-binding domain"/>
    <property type="match status" value="1"/>
</dbReference>
<dbReference type="RefSeq" id="WP_272739666.1">
    <property type="nucleotide sequence ID" value="NZ_JAQQKW010000001.1"/>
</dbReference>
<dbReference type="Gene3D" id="3.30.450.80">
    <property type="entry name" value="Transcription factor LuxR-like, autoinducer-binding domain"/>
    <property type="match status" value="1"/>
</dbReference>
<dbReference type="InterPro" id="IPR036388">
    <property type="entry name" value="WH-like_DNA-bd_sf"/>
</dbReference>
<dbReference type="Pfam" id="PF03472">
    <property type="entry name" value="Autoind_bind"/>
    <property type="match status" value="1"/>
</dbReference>
<comment type="caution">
    <text evidence="5">The sequence shown here is derived from an EMBL/GenBank/DDBJ whole genome shotgun (WGS) entry which is preliminary data.</text>
</comment>
<dbReference type="Pfam" id="PF00196">
    <property type="entry name" value="GerE"/>
    <property type="match status" value="1"/>
</dbReference>
<dbReference type="SMART" id="SM00421">
    <property type="entry name" value="HTH_LUXR"/>
    <property type="match status" value="1"/>
</dbReference>
<dbReference type="SUPFAM" id="SSF75516">
    <property type="entry name" value="Pheromone-binding domain of LuxR-like quorum-sensing transcription factors"/>
    <property type="match status" value="1"/>
</dbReference>
<name>A0ABT5I9L8_9CAUL</name>
<protein>
    <submittedName>
        <fullName evidence="5">Autoinducer binding domain-containing protein</fullName>
    </submittedName>
</protein>
<keyword evidence="1" id="KW-0805">Transcription regulation</keyword>
<dbReference type="SUPFAM" id="SSF46894">
    <property type="entry name" value="C-terminal effector domain of the bipartite response regulators"/>
    <property type="match status" value="1"/>
</dbReference>
<feature type="domain" description="HTH luxR-type" evidence="4">
    <location>
        <begin position="178"/>
        <end position="243"/>
    </location>
</feature>
<dbReference type="Proteomes" id="UP001216595">
    <property type="component" value="Unassembled WGS sequence"/>
</dbReference>
<dbReference type="InterPro" id="IPR000792">
    <property type="entry name" value="Tscrpt_reg_LuxR_C"/>
</dbReference>
<dbReference type="InterPro" id="IPR016032">
    <property type="entry name" value="Sig_transdc_resp-reg_C-effctor"/>
</dbReference>
<dbReference type="PROSITE" id="PS50043">
    <property type="entry name" value="HTH_LUXR_2"/>
    <property type="match status" value="1"/>
</dbReference>
<accession>A0ABT5I9L8</accession>
<evidence type="ECO:0000313" key="5">
    <source>
        <dbReference type="EMBL" id="MDC7692881.1"/>
    </source>
</evidence>
<dbReference type="InterPro" id="IPR036693">
    <property type="entry name" value="TF_LuxR_autoind-bd_dom_sf"/>
</dbReference>
<dbReference type="CDD" id="cd06170">
    <property type="entry name" value="LuxR_C_like"/>
    <property type="match status" value="1"/>
</dbReference>
<dbReference type="InterPro" id="IPR005143">
    <property type="entry name" value="TF_LuxR_autoind-bd_dom"/>
</dbReference>